<organism evidence="5 6">
    <name type="scientific">Patellaria atrata CBS 101060</name>
    <dbReference type="NCBI Taxonomy" id="1346257"/>
    <lineage>
        <taxon>Eukaryota</taxon>
        <taxon>Fungi</taxon>
        <taxon>Dikarya</taxon>
        <taxon>Ascomycota</taxon>
        <taxon>Pezizomycotina</taxon>
        <taxon>Dothideomycetes</taxon>
        <taxon>Dothideomycetes incertae sedis</taxon>
        <taxon>Patellariales</taxon>
        <taxon>Patellariaceae</taxon>
        <taxon>Patellaria</taxon>
    </lineage>
</organism>
<dbReference type="GO" id="GO:0005634">
    <property type="term" value="C:nucleus"/>
    <property type="evidence" value="ECO:0007669"/>
    <property type="project" value="TreeGrafter"/>
</dbReference>
<dbReference type="InterPro" id="IPR020103">
    <property type="entry name" value="PsdUridine_synth_cat_dom_sf"/>
</dbReference>
<protein>
    <submittedName>
        <fullName evidence="5">tRNA pseudouridine synthase D</fullName>
    </submittedName>
</protein>
<evidence type="ECO:0000313" key="6">
    <source>
        <dbReference type="Proteomes" id="UP000799429"/>
    </source>
</evidence>
<dbReference type="PROSITE" id="PS50984">
    <property type="entry name" value="TRUD"/>
    <property type="match status" value="1"/>
</dbReference>
<feature type="region of interest" description="Disordered" evidence="3">
    <location>
        <begin position="1"/>
        <end position="52"/>
    </location>
</feature>
<feature type="compositionally biased region" description="Polar residues" evidence="3">
    <location>
        <begin position="19"/>
        <end position="34"/>
    </location>
</feature>
<keyword evidence="6" id="KW-1185">Reference proteome</keyword>
<dbReference type="AlphaFoldDB" id="A0A9P4VVQ3"/>
<name>A0A9P4VVQ3_9PEZI</name>
<feature type="region of interest" description="Disordered" evidence="3">
    <location>
        <begin position="105"/>
        <end position="165"/>
    </location>
</feature>
<feature type="domain" description="TRUD" evidence="4">
    <location>
        <begin position="407"/>
        <end position="694"/>
    </location>
</feature>
<keyword evidence="2" id="KW-0413">Isomerase</keyword>
<comment type="caution">
    <text evidence="5">The sequence shown here is derived from an EMBL/GenBank/DDBJ whole genome shotgun (WGS) entry which is preliminary data.</text>
</comment>
<reference evidence="5" key="1">
    <citation type="journal article" date="2020" name="Stud. Mycol.">
        <title>101 Dothideomycetes genomes: a test case for predicting lifestyles and emergence of pathogens.</title>
        <authorList>
            <person name="Haridas S."/>
            <person name="Albert R."/>
            <person name="Binder M."/>
            <person name="Bloem J."/>
            <person name="Labutti K."/>
            <person name="Salamov A."/>
            <person name="Andreopoulos B."/>
            <person name="Baker S."/>
            <person name="Barry K."/>
            <person name="Bills G."/>
            <person name="Bluhm B."/>
            <person name="Cannon C."/>
            <person name="Castanera R."/>
            <person name="Culley D."/>
            <person name="Daum C."/>
            <person name="Ezra D."/>
            <person name="Gonzalez J."/>
            <person name="Henrissat B."/>
            <person name="Kuo A."/>
            <person name="Liang C."/>
            <person name="Lipzen A."/>
            <person name="Lutzoni F."/>
            <person name="Magnuson J."/>
            <person name="Mondo S."/>
            <person name="Nolan M."/>
            <person name="Ohm R."/>
            <person name="Pangilinan J."/>
            <person name="Park H.-J."/>
            <person name="Ramirez L."/>
            <person name="Alfaro M."/>
            <person name="Sun H."/>
            <person name="Tritt A."/>
            <person name="Yoshinaga Y."/>
            <person name="Zwiers L.-H."/>
            <person name="Turgeon B."/>
            <person name="Goodwin S."/>
            <person name="Spatafora J."/>
            <person name="Crous P."/>
            <person name="Grigoriev I."/>
        </authorList>
    </citation>
    <scope>NUCLEOTIDE SEQUENCE</scope>
    <source>
        <strain evidence="5">CBS 101060</strain>
    </source>
</reference>
<dbReference type="NCBIfam" id="TIGR00094">
    <property type="entry name" value="tRNA_TruD_broad"/>
    <property type="match status" value="1"/>
</dbReference>
<dbReference type="Proteomes" id="UP000799429">
    <property type="component" value="Unassembled WGS sequence"/>
</dbReference>
<evidence type="ECO:0000256" key="1">
    <source>
        <dbReference type="ARBA" id="ARBA00007953"/>
    </source>
</evidence>
<feature type="compositionally biased region" description="Polar residues" evidence="3">
    <location>
        <begin position="128"/>
        <end position="143"/>
    </location>
</feature>
<evidence type="ECO:0000259" key="4">
    <source>
        <dbReference type="PROSITE" id="PS50984"/>
    </source>
</evidence>
<evidence type="ECO:0000256" key="2">
    <source>
        <dbReference type="ARBA" id="ARBA00023235"/>
    </source>
</evidence>
<dbReference type="CDD" id="cd02576">
    <property type="entry name" value="PseudoU_synth_ScPUS7"/>
    <property type="match status" value="1"/>
</dbReference>
<dbReference type="InterPro" id="IPR011760">
    <property type="entry name" value="PsdUridine_synth_TruD_insert"/>
</dbReference>
<dbReference type="OrthoDB" id="447290at2759"/>
<proteinExistence type="inferred from homology"/>
<comment type="similarity">
    <text evidence="1">Belongs to the pseudouridine synthase TruD family.</text>
</comment>
<feature type="compositionally biased region" description="Basic and acidic residues" evidence="3">
    <location>
        <begin position="249"/>
        <end position="263"/>
    </location>
</feature>
<dbReference type="PIRSF" id="PIRSF037016">
    <property type="entry name" value="Pseudouridin_synth_euk_prd"/>
    <property type="match status" value="1"/>
</dbReference>
<gene>
    <name evidence="5" type="ORF">M501DRAFT_967609</name>
</gene>
<evidence type="ECO:0000256" key="3">
    <source>
        <dbReference type="SAM" id="MobiDB-lite"/>
    </source>
</evidence>
<feature type="compositionally biased region" description="Basic and acidic residues" evidence="3">
    <location>
        <begin position="1"/>
        <end position="18"/>
    </location>
</feature>
<dbReference type="Gene3D" id="3.30.2350.20">
    <property type="entry name" value="TruD, catalytic domain"/>
    <property type="match status" value="2"/>
</dbReference>
<dbReference type="InterPro" id="IPR001656">
    <property type="entry name" value="PsdUridine_synth_TruD"/>
</dbReference>
<dbReference type="EMBL" id="MU006089">
    <property type="protein sequence ID" value="KAF2843810.1"/>
    <property type="molecule type" value="Genomic_DNA"/>
</dbReference>
<dbReference type="Pfam" id="PF01142">
    <property type="entry name" value="TruD"/>
    <property type="match status" value="2"/>
</dbReference>
<dbReference type="InterPro" id="IPR042214">
    <property type="entry name" value="TruD_catalytic"/>
</dbReference>
<dbReference type="PANTHER" id="PTHR13326">
    <property type="entry name" value="TRNA PSEUDOURIDINE SYNTHASE D"/>
    <property type="match status" value="1"/>
</dbReference>
<dbReference type="GO" id="GO:0001522">
    <property type="term" value="P:pseudouridine synthesis"/>
    <property type="evidence" value="ECO:0007669"/>
    <property type="project" value="InterPro"/>
</dbReference>
<feature type="region of interest" description="Disordered" evidence="3">
    <location>
        <begin position="237"/>
        <end position="269"/>
    </location>
</feature>
<evidence type="ECO:0000313" key="5">
    <source>
        <dbReference type="EMBL" id="KAF2843810.1"/>
    </source>
</evidence>
<dbReference type="PANTHER" id="PTHR13326:SF21">
    <property type="entry name" value="PSEUDOURIDYLATE SYNTHASE PUS7L"/>
    <property type="match status" value="1"/>
</dbReference>
<sequence>MSSDHDDEHPRKRLRLSDDSNLPTASVVPQTGLLSPQAKPTEPNNNHQLVDPTLKEQVDKELKAGIRAYILPEIPSFSGILKQRFTDFLVNEILPSGQVLHLKNLGVPPDPSAEAEEKTKTSSEPSEQAVSNDVPQEHPTANKTETHLGDDERKHGQKDFKPISEDDTARVHAIFSEKITADILSLYERAAKHPNKKAREFPSIVSDVIASKEDRAKAHRLIREVCNSRLETATEGDNSIKISAAPPRESQRRQDKLQRERTGGRSGKGRLGWDELGGEYLHFTLYKENKETMDVIFFIASQMKLTTKHFGFAGTKDRRAVTTQRACVKRVQAQRMFDVGQSLYNAKLGDFEYLPHGLQLGDLNGNEFVITLKDCHFPGEEGLDHSSRLQLAEGVLERSITAFREQGFINYYGLQRFGTFSAGTQEIGCKILQDDLSGAVELIMSFPDSYLENNGSSPSEPNTDINTKVSMDLKQRAEALHIWKTTKSAKKALEILPRRFSAETNIIKHLGYYDQRKKTYSRTQDYQGALMQIPRNLRNMYIHAYQSLVWNEAAGKRWELYGAKVVEGDLVLVHEHAAKEEGFVAQDDVDQDGEIVIHASAADPSNKSGKPSVEFERARPLSKAEAESGRYTVYDIVLPQPGWDVIYPPAPNGVGAFYKEFMGSERGGGLDPHDMRRKWRDISLAGSYRKLLARPSEIDWQVRSYEKDEEQLVETDLERLEGFTAGDSEVVKSEDTVEGVVEKDGEGRADVKLTEADREKIAVILKMQLSSSTYATMALRELMKAGGVRTFRPDYSGTVAA</sequence>
<dbReference type="GO" id="GO:0003723">
    <property type="term" value="F:RNA binding"/>
    <property type="evidence" value="ECO:0007669"/>
    <property type="project" value="InterPro"/>
</dbReference>
<accession>A0A9P4VVQ3</accession>
<feature type="compositionally biased region" description="Basic and acidic residues" evidence="3">
    <location>
        <begin position="144"/>
        <end position="165"/>
    </location>
</feature>
<dbReference type="SUPFAM" id="SSF55120">
    <property type="entry name" value="Pseudouridine synthase"/>
    <property type="match status" value="1"/>
</dbReference>
<dbReference type="GO" id="GO:0009982">
    <property type="term" value="F:pseudouridine synthase activity"/>
    <property type="evidence" value="ECO:0007669"/>
    <property type="project" value="InterPro"/>
</dbReference>